<dbReference type="Gene3D" id="3.30.450.20">
    <property type="entry name" value="PAS domain"/>
    <property type="match status" value="1"/>
</dbReference>
<dbReference type="InterPro" id="IPR036097">
    <property type="entry name" value="HisK_dim/P_sf"/>
</dbReference>
<dbReference type="CDD" id="cd00082">
    <property type="entry name" value="HisKA"/>
    <property type="match status" value="1"/>
</dbReference>
<evidence type="ECO:0000256" key="2">
    <source>
        <dbReference type="ARBA" id="ARBA00012438"/>
    </source>
</evidence>
<evidence type="ECO:0000256" key="4">
    <source>
        <dbReference type="ARBA" id="ARBA00022679"/>
    </source>
</evidence>
<reference evidence="11 12" key="1">
    <citation type="submission" date="2019-10" db="EMBL/GenBank/DDBJ databases">
        <title>Alkaliphilus serpentinus sp. nov. and Alkaliphilus pronyensis sp. nov., two novel anaerobic alkaliphilic species isolated from the serpentinized-hosted hydrothermal field of the Prony Bay (New Caledonia).</title>
        <authorList>
            <person name="Postec A."/>
        </authorList>
    </citation>
    <scope>NUCLEOTIDE SEQUENCE [LARGE SCALE GENOMIC DNA]</scope>
    <source>
        <strain evidence="11 12">LacT</strain>
    </source>
</reference>
<comment type="catalytic activity">
    <reaction evidence="1">
        <text>ATP + protein L-histidine = ADP + protein N-phospho-L-histidine.</text>
        <dbReference type="EC" id="2.7.13.3"/>
    </reaction>
</comment>
<dbReference type="Gene3D" id="3.40.190.10">
    <property type="entry name" value="Periplasmic binding protein-like II"/>
    <property type="match status" value="2"/>
</dbReference>
<dbReference type="InterPro" id="IPR005467">
    <property type="entry name" value="His_kinase_dom"/>
</dbReference>
<dbReference type="Pfam" id="PF00497">
    <property type="entry name" value="SBP_bac_3"/>
    <property type="match status" value="1"/>
</dbReference>
<keyword evidence="12" id="KW-1185">Reference proteome</keyword>
<feature type="domain" description="Histidine kinase" evidence="10">
    <location>
        <begin position="438"/>
        <end position="643"/>
    </location>
</feature>
<dbReference type="InterPro" id="IPR036890">
    <property type="entry name" value="HATPase_C_sf"/>
</dbReference>
<keyword evidence="9" id="KW-0472">Membrane</keyword>
<keyword evidence="9" id="KW-1133">Transmembrane helix</keyword>
<keyword evidence="5" id="KW-0547">Nucleotide-binding</keyword>
<dbReference type="PANTHER" id="PTHR43065:SF10">
    <property type="entry name" value="PEROXIDE STRESS-ACTIVATED HISTIDINE KINASE MAK3"/>
    <property type="match status" value="1"/>
</dbReference>
<keyword evidence="3" id="KW-0597">Phosphoprotein</keyword>
<dbReference type="Pfam" id="PF00512">
    <property type="entry name" value="HisKA"/>
    <property type="match status" value="1"/>
</dbReference>
<dbReference type="EMBL" id="WBZB01000024">
    <property type="protein sequence ID" value="KAB3530031.1"/>
    <property type="molecule type" value="Genomic_DNA"/>
</dbReference>
<dbReference type="CDD" id="cd13704">
    <property type="entry name" value="PBP2_HisK"/>
    <property type="match status" value="1"/>
</dbReference>
<evidence type="ECO:0000256" key="1">
    <source>
        <dbReference type="ARBA" id="ARBA00000085"/>
    </source>
</evidence>
<dbReference type="SUPFAM" id="SSF47384">
    <property type="entry name" value="Homodimeric domain of signal transducing histidine kinase"/>
    <property type="match status" value="1"/>
</dbReference>
<evidence type="ECO:0000313" key="11">
    <source>
        <dbReference type="EMBL" id="KAB3530031.1"/>
    </source>
</evidence>
<protein>
    <recommendedName>
        <fullName evidence="2">histidine kinase</fullName>
        <ecNumber evidence="2">2.7.13.3</ecNumber>
    </recommendedName>
</protein>
<dbReference type="Proteomes" id="UP000465601">
    <property type="component" value="Unassembled WGS sequence"/>
</dbReference>
<dbReference type="GO" id="GO:0000155">
    <property type="term" value="F:phosphorelay sensor kinase activity"/>
    <property type="evidence" value="ECO:0007669"/>
    <property type="project" value="InterPro"/>
</dbReference>
<evidence type="ECO:0000256" key="9">
    <source>
        <dbReference type="SAM" id="Phobius"/>
    </source>
</evidence>
<dbReference type="Pfam" id="PF02518">
    <property type="entry name" value="HATPase_c"/>
    <property type="match status" value="1"/>
</dbReference>
<keyword evidence="4" id="KW-0808">Transferase</keyword>
<dbReference type="SUPFAM" id="SSF53850">
    <property type="entry name" value="Periplasmic binding protein-like II"/>
    <property type="match status" value="1"/>
</dbReference>
<evidence type="ECO:0000256" key="8">
    <source>
        <dbReference type="ARBA" id="ARBA00023012"/>
    </source>
</evidence>
<evidence type="ECO:0000313" key="12">
    <source>
        <dbReference type="Proteomes" id="UP000465601"/>
    </source>
</evidence>
<dbReference type="InterPro" id="IPR004358">
    <property type="entry name" value="Sig_transdc_His_kin-like_C"/>
</dbReference>
<evidence type="ECO:0000256" key="6">
    <source>
        <dbReference type="ARBA" id="ARBA00022777"/>
    </source>
</evidence>
<dbReference type="Gene3D" id="3.30.565.10">
    <property type="entry name" value="Histidine kinase-like ATPase, C-terminal domain"/>
    <property type="match status" value="1"/>
</dbReference>
<comment type="caution">
    <text evidence="11">The sequence shown here is derived from an EMBL/GenBank/DDBJ whole genome shotgun (WGS) entry which is preliminary data.</text>
</comment>
<organism evidence="11 12">
    <name type="scientific">Alkaliphilus serpentinus</name>
    <dbReference type="NCBI Taxonomy" id="1482731"/>
    <lineage>
        <taxon>Bacteria</taxon>
        <taxon>Bacillati</taxon>
        <taxon>Bacillota</taxon>
        <taxon>Clostridia</taxon>
        <taxon>Peptostreptococcales</taxon>
        <taxon>Natronincolaceae</taxon>
        <taxon>Alkaliphilus</taxon>
    </lineage>
</organism>
<dbReference type="SUPFAM" id="SSF55785">
    <property type="entry name" value="PYP-like sensor domain (PAS domain)"/>
    <property type="match status" value="1"/>
</dbReference>
<evidence type="ECO:0000256" key="3">
    <source>
        <dbReference type="ARBA" id="ARBA00022553"/>
    </source>
</evidence>
<name>A0A833HPQ2_9FIRM</name>
<dbReference type="InterPro" id="IPR001638">
    <property type="entry name" value="Solute-binding_3/MltF_N"/>
</dbReference>
<proteinExistence type="predicted"/>
<keyword evidence="7" id="KW-0067">ATP-binding</keyword>
<dbReference type="EC" id="2.7.13.3" evidence="2"/>
<keyword evidence="6" id="KW-0418">Kinase</keyword>
<keyword evidence="9" id="KW-0812">Transmembrane</keyword>
<dbReference type="InterPro" id="IPR035965">
    <property type="entry name" value="PAS-like_dom_sf"/>
</dbReference>
<dbReference type="OrthoDB" id="9784397at2"/>
<evidence type="ECO:0000259" key="10">
    <source>
        <dbReference type="PROSITE" id="PS50109"/>
    </source>
</evidence>
<dbReference type="SMART" id="SM00388">
    <property type="entry name" value="HisKA"/>
    <property type="match status" value="1"/>
</dbReference>
<accession>A0A833HPQ2</accession>
<dbReference type="RefSeq" id="WP_151865838.1">
    <property type="nucleotide sequence ID" value="NZ_WBZB01000024.1"/>
</dbReference>
<feature type="transmembrane region" description="Helical" evidence="9">
    <location>
        <begin position="260"/>
        <end position="282"/>
    </location>
</feature>
<dbReference type="InterPro" id="IPR003661">
    <property type="entry name" value="HisK_dim/P_dom"/>
</dbReference>
<evidence type="ECO:0000256" key="7">
    <source>
        <dbReference type="ARBA" id="ARBA00022840"/>
    </source>
</evidence>
<evidence type="ECO:0000256" key="5">
    <source>
        <dbReference type="ARBA" id="ARBA00022741"/>
    </source>
</evidence>
<dbReference type="InterPro" id="IPR003594">
    <property type="entry name" value="HATPase_dom"/>
</dbReference>
<dbReference type="CDD" id="cd00075">
    <property type="entry name" value="HATPase"/>
    <property type="match status" value="1"/>
</dbReference>
<gene>
    <name evidence="11" type="ORF">F8153_08035</name>
</gene>
<keyword evidence="8" id="KW-0902">Two-component regulatory system</keyword>
<dbReference type="PRINTS" id="PR00344">
    <property type="entry name" value="BCTRLSENSOR"/>
</dbReference>
<sequence>MKKLSHFLIIMVLLVITCNTGYANVNEPIRVAGDINYPPYEYLDENGNYKGFNVDIMRAIAIELGLDIELIPMNWDQALGALRKGEVDAIQGMTKSEIREEVFSFTLPLITNSQAIFVRRDNTYISNVKDLTGIKVAFQKDDISYELINNNNINIIPIVKRDQPAAIDALLSGEVEVFVGNRLTGLYYLQKNKKLNEIKIVGEPMYVTEYCAATLKGDKEILNLLNSGIDKIKTNGTYDKIYKKWFGETFDRDNTYWKELVHYTLLGFIAALLAIMAIGYWNRLLKKEVHKRTNELRLQKKILDKSNRLRGNILESIVSGIIAFNQKEEILISNSFAQEILNKELSPGISWGALDLDKILDDDGLRKALWGEKWRRNIQIIKEDGEKHYIDCSIAPIKGPDEIEGAIVHLHDYTKEKQLQDIVTHNDKMQALGKLSAGIAHELRNPLTSIKAFVDLIPQKLDDNIFREKLMEIVPQEIQRLDGLVKMLLDYSKPKASKPQVVLFNNIVDEILGLFILKLKNMDIKVINNSSPLSIWVDKSQIKQVLINIILNAIDAMNQGGTIIIDGYQKEDNIYIIITDDGHGISEDVIEKVFDPFFTLKKHGYGIGLAISHQLVKENGGDISITSTIGQGTQVVITLPHASNRGGKTHE</sequence>
<dbReference type="SMART" id="SM00387">
    <property type="entry name" value="HATPase_c"/>
    <property type="match status" value="1"/>
</dbReference>
<dbReference type="AlphaFoldDB" id="A0A833HPQ2"/>
<dbReference type="GO" id="GO:0005524">
    <property type="term" value="F:ATP binding"/>
    <property type="evidence" value="ECO:0007669"/>
    <property type="project" value="UniProtKB-KW"/>
</dbReference>
<dbReference type="Gene3D" id="1.10.287.130">
    <property type="match status" value="1"/>
</dbReference>
<dbReference type="SMART" id="SM00062">
    <property type="entry name" value="PBPb"/>
    <property type="match status" value="1"/>
</dbReference>
<dbReference type="PANTHER" id="PTHR43065">
    <property type="entry name" value="SENSOR HISTIDINE KINASE"/>
    <property type="match status" value="1"/>
</dbReference>
<dbReference type="SUPFAM" id="SSF55874">
    <property type="entry name" value="ATPase domain of HSP90 chaperone/DNA topoisomerase II/histidine kinase"/>
    <property type="match status" value="1"/>
</dbReference>
<dbReference type="PROSITE" id="PS50109">
    <property type="entry name" value="HIS_KIN"/>
    <property type="match status" value="1"/>
</dbReference>